<dbReference type="AlphaFoldDB" id="A0A223HWF5"/>
<evidence type="ECO:0000256" key="1">
    <source>
        <dbReference type="SAM" id="Phobius"/>
    </source>
</evidence>
<sequence>MIGTFVNAASIVVGSFVGTLFKIGIPDRIKSTVMQAISLSVLIIGFDSALKYKNLLLVIISLAIGGILGELLDIEKKLNQFGDFLERKLSGNGGNKISEGFVTASLIYCVGAMAIVGALKDGLQGDHSILFAKSMLDGISSIIFASTLGIGVMMSAISVLVYQGAITICASLLKSLLTTHVVADMSAIGGILIIGISLNMLNLTKIKIGDLLPSIFIPIVYETILKIF</sequence>
<organism evidence="2 3">
    <name type="scientific">Thermoanaerobacterium thermosaccharolyticum</name>
    <name type="common">Clostridium thermosaccharolyticum</name>
    <dbReference type="NCBI Taxonomy" id="1517"/>
    <lineage>
        <taxon>Bacteria</taxon>
        <taxon>Bacillati</taxon>
        <taxon>Bacillota</taxon>
        <taxon>Clostridia</taxon>
        <taxon>Thermoanaerobacterales</taxon>
        <taxon>Thermoanaerobacteraceae</taxon>
        <taxon>Thermoanaerobacterium</taxon>
    </lineage>
</organism>
<keyword evidence="1" id="KW-0812">Transmembrane</keyword>
<dbReference type="Proteomes" id="UP000214975">
    <property type="component" value="Chromosome"/>
</dbReference>
<dbReference type="RefSeq" id="WP_094396864.1">
    <property type="nucleotide sequence ID" value="NZ_CP016893.1"/>
</dbReference>
<feature type="transmembrane region" description="Helical" evidence="1">
    <location>
        <begin position="97"/>
        <end position="119"/>
    </location>
</feature>
<keyword evidence="1" id="KW-1133">Transmembrane helix</keyword>
<dbReference type="Pfam" id="PF04474">
    <property type="entry name" value="DUF554"/>
    <property type="match status" value="1"/>
</dbReference>
<keyword evidence="1" id="KW-0472">Membrane</keyword>
<dbReference type="InterPro" id="IPR007563">
    <property type="entry name" value="DUF554"/>
</dbReference>
<feature type="transmembrane region" description="Helical" evidence="1">
    <location>
        <begin position="6"/>
        <end position="25"/>
    </location>
</feature>
<protein>
    <submittedName>
        <fullName evidence="2">Membrane protein</fullName>
    </submittedName>
</protein>
<evidence type="ECO:0000313" key="3">
    <source>
        <dbReference type="Proteomes" id="UP000214975"/>
    </source>
</evidence>
<name>A0A223HWF5_THETR</name>
<evidence type="ECO:0000313" key="2">
    <source>
        <dbReference type="EMBL" id="AST56803.1"/>
    </source>
</evidence>
<dbReference type="PANTHER" id="PTHR36111">
    <property type="entry name" value="INNER MEMBRANE PROTEIN-RELATED"/>
    <property type="match status" value="1"/>
</dbReference>
<feature type="transmembrane region" description="Helical" evidence="1">
    <location>
        <begin position="55"/>
        <end position="72"/>
    </location>
</feature>
<accession>A0A223HWF5</accession>
<dbReference type="EMBL" id="CP016893">
    <property type="protein sequence ID" value="AST56803.1"/>
    <property type="molecule type" value="Genomic_DNA"/>
</dbReference>
<reference evidence="2 3" key="1">
    <citation type="submission" date="2016-08" db="EMBL/GenBank/DDBJ databases">
        <title>A novel genetic cassette of butanologenic Thermoanaerobacterium thermosaccharolyticum that directly convert cellulose to butanol.</title>
        <authorList>
            <person name="Li T."/>
            <person name="He J."/>
        </authorList>
    </citation>
    <scope>NUCLEOTIDE SEQUENCE [LARGE SCALE GENOMIC DNA]</scope>
    <source>
        <strain evidence="2 3">TG57</strain>
    </source>
</reference>
<proteinExistence type="predicted"/>
<feature type="transmembrane region" description="Helical" evidence="1">
    <location>
        <begin position="181"/>
        <end position="201"/>
    </location>
</feature>
<dbReference type="PANTHER" id="PTHR36111:SF2">
    <property type="entry name" value="INNER MEMBRANE PROTEIN"/>
    <property type="match status" value="1"/>
</dbReference>
<gene>
    <name evidence="2" type="ORF">Thert_00634</name>
</gene>
<feature type="transmembrane region" description="Helical" evidence="1">
    <location>
        <begin position="139"/>
        <end position="161"/>
    </location>
</feature>